<evidence type="ECO:0000256" key="1">
    <source>
        <dbReference type="SAM" id="MobiDB-lite"/>
    </source>
</evidence>
<sequence>MDPSQDTEKLIEGLLEDFELFPQKERRKLEKAWDDMQKALPRRGSFYDINPNDEIDPLASQIEKSLPHKPRKGGEADDDDNDEEEEEKDWTDIYNSVQILRTRMKETFGEFSRQAAILEGLPRKAAVRELERSRHPSPPTSTDGGQSFSPPSLSSIDSKPLLQKSRENDYGELGAKIRKMTRTTEESNSKETSDFNASRPKRQRKSAAPRSQSRTPSIISSTLQSSPEFGKFYDQWKNQATTYNLYPDDDGDEIKQVRGQFETVSTDLYGNHTTYLEKFRDLGDSRKCVLLVEAWRNELKQSILQNLRYVFAIKEGEDVATVCENTLGEAVCLRSPTVGRALYKMFMEPGYTSRWTWTEYTIPAFAMAIAILHVSSPLREACSGVIRKEYSYALAKLGTYRRKFQAKSRAIFRNLWNFGQSETTNILSTESTCGKQQQSADTPSTHPLSCSSTSWKVKHKLDCHDDNEIIIVDEFLGSAFGFFEKRDFSFGDDVFNTEEELEKLRAQESSESIEEHVE</sequence>
<feature type="compositionally biased region" description="Acidic residues" evidence="1">
    <location>
        <begin position="76"/>
        <end position="89"/>
    </location>
</feature>
<dbReference type="AlphaFoldDB" id="A0A507DBN8"/>
<evidence type="ECO:0000313" key="3">
    <source>
        <dbReference type="Proteomes" id="UP000317494"/>
    </source>
</evidence>
<dbReference type="VEuPathDB" id="FungiDB:SeMB42_g02756"/>
<protein>
    <submittedName>
        <fullName evidence="2">Uncharacterized protein</fullName>
    </submittedName>
</protein>
<evidence type="ECO:0000313" key="2">
    <source>
        <dbReference type="EMBL" id="TPX49062.1"/>
    </source>
</evidence>
<accession>A0A507DBN8</accession>
<keyword evidence="3" id="KW-1185">Reference proteome</keyword>
<gene>
    <name evidence="2" type="ORF">SeMB42_g02756</name>
</gene>
<name>A0A507DBN8_9FUNG</name>
<organism evidence="2 3">
    <name type="scientific">Synchytrium endobioticum</name>
    <dbReference type="NCBI Taxonomy" id="286115"/>
    <lineage>
        <taxon>Eukaryota</taxon>
        <taxon>Fungi</taxon>
        <taxon>Fungi incertae sedis</taxon>
        <taxon>Chytridiomycota</taxon>
        <taxon>Chytridiomycota incertae sedis</taxon>
        <taxon>Chytridiomycetes</taxon>
        <taxon>Synchytriales</taxon>
        <taxon>Synchytriaceae</taxon>
        <taxon>Synchytrium</taxon>
    </lineage>
</organism>
<dbReference type="Proteomes" id="UP000317494">
    <property type="component" value="Unassembled WGS sequence"/>
</dbReference>
<feature type="compositionally biased region" description="Low complexity" evidence="1">
    <location>
        <begin position="147"/>
        <end position="162"/>
    </location>
</feature>
<feature type="compositionally biased region" description="Polar residues" evidence="1">
    <location>
        <begin position="209"/>
        <end position="222"/>
    </location>
</feature>
<feature type="region of interest" description="Disordered" evidence="1">
    <location>
        <begin position="127"/>
        <end position="222"/>
    </location>
</feature>
<feature type="region of interest" description="Disordered" evidence="1">
    <location>
        <begin position="40"/>
        <end position="95"/>
    </location>
</feature>
<feature type="compositionally biased region" description="Basic and acidic residues" evidence="1">
    <location>
        <begin position="182"/>
        <end position="193"/>
    </location>
</feature>
<comment type="caution">
    <text evidence="2">The sequence shown here is derived from an EMBL/GenBank/DDBJ whole genome shotgun (WGS) entry which is preliminary data.</text>
</comment>
<proteinExistence type="predicted"/>
<reference evidence="2 3" key="1">
    <citation type="journal article" date="2019" name="Sci. Rep.">
        <title>Comparative genomics of chytrid fungi reveal insights into the obligate biotrophic and pathogenic lifestyle of Synchytrium endobioticum.</title>
        <authorList>
            <person name="van de Vossenberg B.T.L.H."/>
            <person name="Warris S."/>
            <person name="Nguyen H.D.T."/>
            <person name="van Gent-Pelzer M.P.E."/>
            <person name="Joly D.L."/>
            <person name="van de Geest H.C."/>
            <person name="Bonants P.J.M."/>
            <person name="Smith D.S."/>
            <person name="Levesque C.A."/>
            <person name="van der Lee T.A.J."/>
        </authorList>
    </citation>
    <scope>NUCLEOTIDE SEQUENCE [LARGE SCALE GENOMIC DNA]</scope>
    <source>
        <strain evidence="2 3">MB42</strain>
    </source>
</reference>
<dbReference type="EMBL" id="QEAN01000089">
    <property type="protein sequence ID" value="TPX49062.1"/>
    <property type="molecule type" value="Genomic_DNA"/>
</dbReference>